<dbReference type="Proteomes" id="UP000237073">
    <property type="component" value="Unassembled WGS sequence"/>
</dbReference>
<name>A0A2P5GW22_9ENTR</name>
<dbReference type="CDD" id="cd01825">
    <property type="entry name" value="SGNH_hydrolase_peri1"/>
    <property type="match status" value="1"/>
</dbReference>
<dbReference type="OrthoDB" id="7985403at2"/>
<dbReference type="InterPro" id="IPR051532">
    <property type="entry name" value="Ester_Hydrolysis_Enzymes"/>
</dbReference>
<evidence type="ECO:0000313" key="6">
    <source>
        <dbReference type="Proteomes" id="UP000247005"/>
    </source>
</evidence>
<dbReference type="InterPro" id="IPR055041">
    <property type="entry name" value="Ape1_N"/>
</dbReference>
<dbReference type="Pfam" id="PF22753">
    <property type="entry name" value="Ape1_N"/>
    <property type="match status" value="1"/>
</dbReference>
<dbReference type="InterPro" id="IPR013830">
    <property type="entry name" value="SGNH_hydro"/>
</dbReference>
<dbReference type="PROSITE" id="PS51257">
    <property type="entry name" value="PROKAR_LIPOPROTEIN"/>
    <property type="match status" value="1"/>
</dbReference>
<feature type="domain" description="Peptidoglycan O-acetylesterase N-terminal" evidence="2">
    <location>
        <begin position="110"/>
        <end position="221"/>
    </location>
</feature>
<comment type="caution">
    <text evidence="4">The sequence shown here is derived from an EMBL/GenBank/DDBJ whole genome shotgun (WGS) entry which is preliminary data.</text>
</comment>
<gene>
    <name evidence="4" type="ORF">CHU32_00880</name>
    <name evidence="3" type="ORF">CHU33_00880</name>
</gene>
<sequence>MKAQNRRNLLNNIKFLSVCRPLALLLSLLFILSCQDEKSKTPKTAAAPSHETVSQNQLTRFGDAGLTKLADKLLAGGQSVHILQLGDSHTAADLFTGQLRQRFQQRFGDGGPGVISPLMVPGQRSAVVGFTKPGRDWQLYSTRKGPREDFPFTGLIAQPLQDNADVTLTLKNPSGGRYQVSALYKSSADAMLALDRGSVQTLPDSQNHWQLSSARQATFPLNATLGGGNHLQLGGWFITSGNPGVIFSAVGINGATLSAWDKWQADWLMPFAALKPDMVILEYGTNEAFNDDLDPVLYRRQLEKRIAQIRETLPDAAILLIGPPDSIKNKEQTTCSAREPVSLAKVMNIQKQVAEAQQLLFWDWRAFMGGACSMERWSATGYARPDLVHLSTDGYKKSANALFDQLISLLEKAQ</sequence>
<dbReference type="EMBL" id="PQGD01000001">
    <property type="protein sequence ID" value="POP50743.1"/>
    <property type="molecule type" value="Genomic_DNA"/>
</dbReference>
<dbReference type="InterPro" id="IPR036514">
    <property type="entry name" value="SGNH_hydro_sf"/>
</dbReference>
<evidence type="ECO:0000259" key="1">
    <source>
        <dbReference type="Pfam" id="PF13472"/>
    </source>
</evidence>
<dbReference type="EMBL" id="PQGE01000001">
    <property type="protein sequence ID" value="POP47731.1"/>
    <property type="molecule type" value="Genomic_DNA"/>
</dbReference>
<evidence type="ECO:0000313" key="5">
    <source>
        <dbReference type="Proteomes" id="UP000237073"/>
    </source>
</evidence>
<dbReference type="AlphaFoldDB" id="A0A2P5GW22"/>
<keyword evidence="5" id="KW-1185">Reference proteome</keyword>
<dbReference type="Proteomes" id="UP000247005">
    <property type="component" value="Unassembled WGS sequence"/>
</dbReference>
<proteinExistence type="predicted"/>
<reference evidence="5 6" key="1">
    <citation type="submission" date="2018-01" db="EMBL/GenBank/DDBJ databases">
        <title>Superficieibacter electus gen. nov., sp. nov., an extended-spectrum beta-lactamase possessing member of the Enterobacteriaceae family, isolated from intensive care unit surfaces.</title>
        <authorList>
            <person name="Potter R.F."/>
            <person name="D'Souza A.W."/>
        </authorList>
    </citation>
    <scope>NUCLEOTIDE SEQUENCE [LARGE SCALE GENOMIC DNA]</scope>
    <source>
        <strain evidence="4 6">BP-1</strain>
        <strain evidence="3 5">BP-2</strain>
    </source>
</reference>
<evidence type="ECO:0000313" key="3">
    <source>
        <dbReference type="EMBL" id="POP47731.1"/>
    </source>
</evidence>
<accession>A0A2P5GW22</accession>
<protein>
    <submittedName>
        <fullName evidence="4">Uncharacterized protein</fullName>
    </submittedName>
</protein>
<dbReference type="GO" id="GO:0016788">
    <property type="term" value="F:hydrolase activity, acting on ester bonds"/>
    <property type="evidence" value="ECO:0007669"/>
    <property type="project" value="UniProtKB-ARBA"/>
</dbReference>
<dbReference type="PANTHER" id="PTHR30383">
    <property type="entry name" value="THIOESTERASE 1/PROTEASE 1/LYSOPHOSPHOLIPASE L1"/>
    <property type="match status" value="1"/>
</dbReference>
<organism evidence="4 6">
    <name type="scientific">Superficieibacter electus</name>
    <dbReference type="NCBI Taxonomy" id="2022662"/>
    <lineage>
        <taxon>Bacteria</taxon>
        <taxon>Pseudomonadati</taxon>
        <taxon>Pseudomonadota</taxon>
        <taxon>Gammaproteobacteria</taxon>
        <taxon>Enterobacterales</taxon>
        <taxon>Enterobacteriaceae</taxon>
        <taxon>Superficieibacter</taxon>
    </lineage>
</organism>
<evidence type="ECO:0000259" key="2">
    <source>
        <dbReference type="Pfam" id="PF22753"/>
    </source>
</evidence>
<dbReference type="SUPFAM" id="SSF52266">
    <property type="entry name" value="SGNH hydrolase"/>
    <property type="match status" value="1"/>
</dbReference>
<dbReference type="Pfam" id="PF13472">
    <property type="entry name" value="Lipase_GDSL_2"/>
    <property type="match status" value="1"/>
</dbReference>
<dbReference type="Gene3D" id="3.40.50.1110">
    <property type="entry name" value="SGNH hydrolase"/>
    <property type="match status" value="1"/>
</dbReference>
<evidence type="ECO:0000313" key="4">
    <source>
        <dbReference type="EMBL" id="POP50743.1"/>
    </source>
</evidence>
<feature type="domain" description="SGNH hydrolase-type esterase" evidence="1">
    <location>
        <begin position="245"/>
        <end position="396"/>
    </location>
</feature>
<dbReference type="PANTHER" id="PTHR30383:SF29">
    <property type="entry name" value="SGNH HYDROLASE-TYPE ESTERASE DOMAIN-CONTAINING PROTEIN"/>
    <property type="match status" value="1"/>
</dbReference>
<dbReference type="Gene3D" id="2.60.120.1360">
    <property type="match status" value="1"/>
</dbReference>